<dbReference type="InterPro" id="IPR001314">
    <property type="entry name" value="Peptidase_S1A"/>
</dbReference>
<feature type="chain" id="PRO_5013377133" description="Phenoloxidase-activating factor 2" evidence="6">
    <location>
        <begin position="16"/>
        <end position="639"/>
    </location>
</feature>
<feature type="domain" description="Peptidase S1" evidence="7">
    <location>
        <begin position="377"/>
        <end position="624"/>
    </location>
</feature>
<dbReference type="SUPFAM" id="SSF50494">
    <property type="entry name" value="Trypsin-like serine proteases"/>
    <property type="match status" value="2"/>
</dbReference>
<dbReference type="CDD" id="cd00190">
    <property type="entry name" value="Tryp_SPc"/>
    <property type="match status" value="1"/>
</dbReference>
<gene>
    <name evidence="8" type="ORF">B5V51_11630</name>
</gene>
<accession>A0A2A4K804</accession>
<dbReference type="GO" id="GO:0005576">
    <property type="term" value="C:extracellular region"/>
    <property type="evidence" value="ECO:0007669"/>
    <property type="project" value="UniProtKB-SubCell"/>
</dbReference>
<dbReference type="Pfam" id="PF18322">
    <property type="entry name" value="CLIP_1"/>
    <property type="match status" value="2"/>
</dbReference>
<keyword evidence="3" id="KW-1015">Disulfide bond</keyword>
<evidence type="ECO:0000256" key="1">
    <source>
        <dbReference type="ARBA" id="ARBA00004613"/>
    </source>
</evidence>
<feature type="signal peptide" evidence="6">
    <location>
        <begin position="1"/>
        <end position="15"/>
    </location>
</feature>
<organism evidence="8">
    <name type="scientific">Heliothis virescens</name>
    <name type="common">Tobacco budworm moth</name>
    <dbReference type="NCBI Taxonomy" id="7102"/>
    <lineage>
        <taxon>Eukaryota</taxon>
        <taxon>Metazoa</taxon>
        <taxon>Ecdysozoa</taxon>
        <taxon>Arthropoda</taxon>
        <taxon>Hexapoda</taxon>
        <taxon>Insecta</taxon>
        <taxon>Pterygota</taxon>
        <taxon>Neoptera</taxon>
        <taxon>Endopterygota</taxon>
        <taxon>Lepidoptera</taxon>
        <taxon>Glossata</taxon>
        <taxon>Ditrysia</taxon>
        <taxon>Noctuoidea</taxon>
        <taxon>Noctuidae</taxon>
        <taxon>Heliothinae</taxon>
        <taxon>Heliothis</taxon>
    </lineage>
</organism>
<keyword evidence="2" id="KW-0964">Secreted</keyword>
<evidence type="ECO:0000313" key="8">
    <source>
        <dbReference type="EMBL" id="PCG80068.1"/>
    </source>
</evidence>
<protein>
    <recommendedName>
        <fullName evidence="4">Phenoloxidase-activating factor 2</fullName>
    </recommendedName>
    <alternativeName>
        <fullName evidence="5">Prophenoloxidase-activating factor II</fullName>
    </alternativeName>
</protein>
<dbReference type="Gene3D" id="2.40.10.10">
    <property type="entry name" value="Trypsin-like serine proteases"/>
    <property type="match status" value="2"/>
</dbReference>
<evidence type="ECO:0000259" key="7">
    <source>
        <dbReference type="PROSITE" id="PS50240"/>
    </source>
</evidence>
<proteinExistence type="predicted"/>
<evidence type="ECO:0000256" key="3">
    <source>
        <dbReference type="ARBA" id="ARBA00023157"/>
    </source>
</evidence>
<dbReference type="InterPro" id="IPR009003">
    <property type="entry name" value="Peptidase_S1_PA"/>
</dbReference>
<dbReference type="Pfam" id="PF00089">
    <property type="entry name" value="Trypsin"/>
    <property type="match status" value="2"/>
</dbReference>
<name>A0A2A4K804_HELVI</name>
<sequence>MRFLIAAAFLVLARAQSTIDPAVLAGIFGTPPTPTPNYGGPTTQRLEDVTQRTRMNALPSLPTLKPSVLLEIFGTPPPRTDRLGNEDITVRPTEGPTMHTDENGQSCQCVPYYLCDANHVGVDVNNASVTGWGVLDIRFGEDDNQRQCQESVEVCCSVPKDPADVPKPDPKPQPGHEVGCGYRNPNGLGGITITGNTGGETQFGEFPWVVAVLSQNGSYAGVGVLIHPRVVMTAAHIAFKFGTSLIQNLKIRAGEWDTQTTKEIYPYQERTITVRPTEGPTMHTDENGQSCQCVPYYLCDANHVGVDVNNASVTGWGVLDIRFGEDDNQRQCQESVEVCCSVPKDPADVPKPDPKPQPGHEVGCGYRNPNGLGGITITGNTGGETQFGEFPWVVAVLSQNGSYAGVGVLIHPRVVMTAAHIAFKFGTSLIQNLKIRAGEWDTQTTKEIYPYQERTVQDYYIHENFMPKSLKNDIALLLLETPVEISQHVNVICMPEQDEVFDSHKNCVANGWGKSHFELHDRYAVILKKVEVDMVPHSRCNALLKRTRLGHNFQLHRTFVCAGGEEGKDTCQGDGGAPLACPIGNNRYKLTGLVAWGIGCGQQDVPAVYVNVPIFRSWVDDKMARWGLEATSYRISNMD</sequence>
<dbReference type="PANTHER" id="PTHR24258">
    <property type="entry name" value="SERINE PROTEASE-RELATED"/>
    <property type="match status" value="1"/>
</dbReference>
<dbReference type="PANTHER" id="PTHR24258:SF129">
    <property type="entry name" value="LP15124P-RELATED"/>
    <property type="match status" value="1"/>
</dbReference>
<evidence type="ECO:0000256" key="2">
    <source>
        <dbReference type="ARBA" id="ARBA00022525"/>
    </source>
</evidence>
<dbReference type="PROSITE" id="PS50240">
    <property type="entry name" value="TRYPSIN_DOM"/>
    <property type="match status" value="1"/>
</dbReference>
<comment type="subcellular location">
    <subcellularLocation>
        <location evidence="1">Secreted</location>
    </subcellularLocation>
</comment>
<comment type="caution">
    <text evidence="8">The sequence shown here is derived from an EMBL/GenBank/DDBJ whole genome shotgun (WGS) entry which is preliminary data.</text>
</comment>
<evidence type="ECO:0000256" key="4">
    <source>
        <dbReference type="ARBA" id="ARBA00068096"/>
    </source>
</evidence>
<evidence type="ECO:0000256" key="6">
    <source>
        <dbReference type="SAM" id="SignalP"/>
    </source>
</evidence>
<dbReference type="GO" id="GO:0004252">
    <property type="term" value="F:serine-type endopeptidase activity"/>
    <property type="evidence" value="ECO:0007669"/>
    <property type="project" value="InterPro"/>
</dbReference>
<dbReference type="SMART" id="SM00020">
    <property type="entry name" value="Tryp_SPc"/>
    <property type="match status" value="1"/>
</dbReference>
<dbReference type="STRING" id="7102.A0A2A4K804"/>
<dbReference type="InterPro" id="IPR043504">
    <property type="entry name" value="Peptidase_S1_PA_chymotrypsin"/>
</dbReference>
<dbReference type="PRINTS" id="PR00722">
    <property type="entry name" value="CHYMOTRYPSIN"/>
</dbReference>
<evidence type="ECO:0000256" key="5">
    <source>
        <dbReference type="ARBA" id="ARBA00076468"/>
    </source>
</evidence>
<dbReference type="FunFam" id="2.40.10.10:FF:000038">
    <property type="entry name" value="Serine protease"/>
    <property type="match status" value="1"/>
</dbReference>
<dbReference type="EMBL" id="NWSH01000060">
    <property type="protein sequence ID" value="PCG80068.1"/>
    <property type="molecule type" value="Genomic_DNA"/>
</dbReference>
<keyword evidence="6" id="KW-0732">Signal</keyword>
<reference evidence="8" key="1">
    <citation type="submission" date="2017-09" db="EMBL/GenBank/DDBJ databases">
        <title>Contemporary evolution of a Lepidopteran species, Heliothis virescens, in response to modern agricultural practices.</title>
        <authorList>
            <person name="Fritz M.L."/>
            <person name="Deyonke A.M."/>
            <person name="Papanicolaou A."/>
            <person name="Micinski S."/>
            <person name="Westbrook J."/>
            <person name="Gould F."/>
        </authorList>
    </citation>
    <scope>NUCLEOTIDE SEQUENCE [LARGE SCALE GENOMIC DNA]</scope>
    <source>
        <strain evidence="8">HvINT-</strain>
        <tissue evidence="8">Whole body</tissue>
    </source>
</reference>
<dbReference type="GO" id="GO:0006508">
    <property type="term" value="P:proteolysis"/>
    <property type="evidence" value="ECO:0007669"/>
    <property type="project" value="InterPro"/>
</dbReference>
<dbReference type="InterPro" id="IPR041515">
    <property type="entry name" value="PPAF-2-like_Clip"/>
</dbReference>
<dbReference type="AlphaFoldDB" id="A0A2A4K804"/>
<dbReference type="InterPro" id="IPR001254">
    <property type="entry name" value="Trypsin_dom"/>
</dbReference>